<organism evidence="2 3">
    <name type="scientific">Cephalotrichum gorgonifer</name>
    <dbReference type="NCBI Taxonomy" id="2041049"/>
    <lineage>
        <taxon>Eukaryota</taxon>
        <taxon>Fungi</taxon>
        <taxon>Dikarya</taxon>
        <taxon>Ascomycota</taxon>
        <taxon>Pezizomycotina</taxon>
        <taxon>Sordariomycetes</taxon>
        <taxon>Hypocreomycetidae</taxon>
        <taxon>Microascales</taxon>
        <taxon>Microascaceae</taxon>
        <taxon>Cephalotrichum</taxon>
    </lineage>
</organism>
<keyword evidence="1" id="KW-0472">Membrane</keyword>
<protein>
    <submittedName>
        <fullName evidence="2">Probable NADH2 dehydrogenase (Ubiquinone) 9.5K protein, ubiquinone-binding</fullName>
    </submittedName>
</protein>
<name>A0AAE8STR0_9PEZI</name>
<keyword evidence="3" id="KW-1185">Reference proteome</keyword>
<evidence type="ECO:0000313" key="3">
    <source>
        <dbReference type="Proteomes" id="UP001187682"/>
    </source>
</evidence>
<dbReference type="PANTHER" id="PTHR38488">
    <property type="entry name" value="OXIDOREDUCTASE 9.5 KDA SUBUNIT, PUTATIVE (AFU_ORTHOLOGUE AFUA_5G08980)-RELATED"/>
    <property type="match status" value="1"/>
</dbReference>
<sequence>MSGSPRFWATPLRYIRWASRERPAYFWSLVIGAVGPISIPITLKIRELVGDEDAPKIPVTYPVPTGPRKQLTEYGDP</sequence>
<accession>A0AAE8STR0</accession>
<feature type="transmembrane region" description="Helical" evidence="1">
    <location>
        <begin position="24"/>
        <end position="43"/>
    </location>
</feature>
<evidence type="ECO:0000313" key="2">
    <source>
        <dbReference type="EMBL" id="SPO00075.1"/>
    </source>
</evidence>
<comment type="caution">
    <text evidence="2">The sequence shown here is derived from an EMBL/GenBank/DDBJ whole genome shotgun (WGS) entry which is preliminary data.</text>
</comment>
<dbReference type="InterPro" id="IPR039961">
    <property type="entry name" value="Nuo9.5"/>
</dbReference>
<dbReference type="CDD" id="cd22903">
    <property type="entry name" value="NI9M"/>
    <property type="match status" value="1"/>
</dbReference>
<proteinExistence type="predicted"/>
<dbReference type="PANTHER" id="PTHR38488:SF1">
    <property type="entry name" value="OXIDOREDUCTASE 9.5 KDA SUBUNIT, PUTATIVE (AFU_ORTHOLOGUE AFUA_5G08980)-RELATED"/>
    <property type="match status" value="1"/>
</dbReference>
<dbReference type="EMBL" id="ONZQ02000003">
    <property type="protein sequence ID" value="SPO00075.1"/>
    <property type="molecule type" value="Genomic_DNA"/>
</dbReference>
<reference evidence="2" key="1">
    <citation type="submission" date="2018-03" db="EMBL/GenBank/DDBJ databases">
        <authorList>
            <person name="Guldener U."/>
        </authorList>
    </citation>
    <scope>NUCLEOTIDE SEQUENCE</scope>
</reference>
<dbReference type="Proteomes" id="UP001187682">
    <property type="component" value="Unassembled WGS sequence"/>
</dbReference>
<keyword evidence="1" id="KW-0812">Transmembrane</keyword>
<gene>
    <name evidence="2" type="ORF">DNG_02927</name>
</gene>
<dbReference type="AlphaFoldDB" id="A0AAE8STR0"/>
<keyword evidence="1" id="KW-1133">Transmembrane helix</keyword>
<evidence type="ECO:0000256" key="1">
    <source>
        <dbReference type="SAM" id="Phobius"/>
    </source>
</evidence>